<proteinExistence type="predicted"/>
<sequence>MDRGTEFEPWTSTRTREKVPNSSAGSTRPAPICPRRGTKSTLTQARTAAQFVQHLFTGHARLARCRSGEQIALSGLFKQQRSSRASALDHLTCHSQPLFKLGNLPVAMFQLQQKRQILLSSTQHSLGASVLASTTLQPLGQIVVKVGKFDQHDNLL</sequence>
<protein>
    <submittedName>
        <fullName evidence="2">Uncharacterized protein</fullName>
    </submittedName>
</protein>
<name>B3G291_PSEAI</name>
<evidence type="ECO:0000313" key="2">
    <source>
        <dbReference type="EMBL" id="ACD39153.1"/>
    </source>
</evidence>
<accession>B3G291</accession>
<dbReference type="AlphaFoldDB" id="B3G291"/>
<dbReference type="EMBL" id="EU595748">
    <property type="protein sequence ID" value="ACD39153.1"/>
    <property type="molecule type" value="Genomic_DNA"/>
</dbReference>
<reference evidence="2" key="1">
    <citation type="journal article" date="2008" name="Genomics">
        <title>Large-insert genome analysis technology detects structural variation in Pseudomonas aeruginosa clinical strains from cystic fibrosis patients.</title>
        <authorList>
            <person name="Hayden H.S."/>
            <person name="Gillett W."/>
            <person name="Saenphimmachak C."/>
            <person name="Lim R."/>
            <person name="Zhou Y."/>
            <person name="Jacobs M.A."/>
            <person name="Chang J."/>
            <person name="Rohmer L."/>
            <person name="D'Argenio D.A."/>
            <person name="Palmieri A."/>
            <person name="Levy R."/>
            <person name="Haugen E."/>
            <person name="Wong G.K."/>
            <person name="Brittnacher M.J."/>
            <person name="Burns J.L."/>
            <person name="Miller S.I."/>
            <person name="Olson M.V."/>
            <person name="Kaul R."/>
        </authorList>
    </citation>
    <scope>NUCLEOTIDE SEQUENCE</scope>
    <source>
        <strain evidence="2">PACS171b</strain>
    </source>
</reference>
<feature type="region of interest" description="Disordered" evidence="1">
    <location>
        <begin position="1"/>
        <end position="39"/>
    </location>
</feature>
<gene>
    <name evidence="2" type="ORF">PACL_0365</name>
</gene>
<organism evidence="2">
    <name type="scientific">Pseudomonas aeruginosa</name>
    <dbReference type="NCBI Taxonomy" id="287"/>
    <lineage>
        <taxon>Bacteria</taxon>
        <taxon>Pseudomonadati</taxon>
        <taxon>Pseudomonadota</taxon>
        <taxon>Gammaproteobacteria</taxon>
        <taxon>Pseudomonadales</taxon>
        <taxon>Pseudomonadaceae</taxon>
        <taxon>Pseudomonas</taxon>
    </lineage>
</organism>
<evidence type="ECO:0000256" key="1">
    <source>
        <dbReference type="SAM" id="MobiDB-lite"/>
    </source>
</evidence>